<name>A0A284SBG4_ARMOS</name>
<dbReference type="AlphaFoldDB" id="A0A284SBG4"/>
<evidence type="ECO:0000313" key="2">
    <source>
        <dbReference type="EMBL" id="SJL18344.1"/>
    </source>
</evidence>
<feature type="compositionally biased region" description="Polar residues" evidence="1">
    <location>
        <begin position="1"/>
        <end position="14"/>
    </location>
</feature>
<dbReference type="OMA" id="PQEICDA"/>
<proteinExistence type="predicted"/>
<organism evidence="2 3">
    <name type="scientific">Armillaria ostoyae</name>
    <name type="common">Armillaria root rot fungus</name>
    <dbReference type="NCBI Taxonomy" id="47428"/>
    <lineage>
        <taxon>Eukaryota</taxon>
        <taxon>Fungi</taxon>
        <taxon>Dikarya</taxon>
        <taxon>Basidiomycota</taxon>
        <taxon>Agaricomycotina</taxon>
        <taxon>Agaricomycetes</taxon>
        <taxon>Agaricomycetidae</taxon>
        <taxon>Agaricales</taxon>
        <taxon>Marasmiineae</taxon>
        <taxon>Physalacriaceae</taxon>
        <taxon>Armillaria</taxon>
    </lineage>
</organism>
<reference evidence="3" key="1">
    <citation type="journal article" date="2017" name="Nat. Ecol. Evol.">
        <title>Genome expansion and lineage-specific genetic innovations in the forest pathogenic fungi Armillaria.</title>
        <authorList>
            <person name="Sipos G."/>
            <person name="Prasanna A.N."/>
            <person name="Walter M.C."/>
            <person name="O'Connor E."/>
            <person name="Balint B."/>
            <person name="Krizsan K."/>
            <person name="Kiss B."/>
            <person name="Hess J."/>
            <person name="Varga T."/>
            <person name="Slot J."/>
            <person name="Riley R."/>
            <person name="Boka B."/>
            <person name="Rigling D."/>
            <person name="Barry K."/>
            <person name="Lee J."/>
            <person name="Mihaltcheva S."/>
            <person name="LaButti K."/>
            <person name="Lipzen A."/>
            <person name="Waldron R."/>
            <person name="Moloney N.M."/>
            <person name="Sperisen C."/>
            <person name="Kredics L."/>
            <person name="Vagvoelgyi C."/>
            <person name="Patrignani A."/>
            <person name="Fitzpatrick D."/>
            <person name="Nagy I."/>
            <person name="Doyle S."/>
            <person name="Anderson J.B."/>
            <person name="Grigoriev I.V."/>
            <person name="Gueldener U."/>
            <person name="Muensterkoetter M."/>
            <person name="Nagy L.G."/>
        </authorList>
    </citation>
    <scope>NUCLEOTIDE SEQUENCE [LARGE SCALE GENOMIC DNA]</scope>
    <source>
        <strain evidence="3">C18/9</strain>
    </source>
</reference>
<accession>A0A284SBG4</accession>
<feature type="region of interest" description="Disordered" evidence="1">
    <location>
        <begin position="1"/>
        <end position="21"/>
    </location>
</feature>
<gene>
    <name evidence="2" type="ORF">ARMOST_21931</name>
</gene>
<protein>
    <recommendedName>
        <fullName evidence="4">F-box domain-containing protein</fullName>
    </recommendedName>
</protein>
<dbReference type="OrthoDB" id="2961077at2759"/>
<dbReference type="Proteomes" id="UP000219338">
    <property type="component" value="Unassembled WGS sequence"/>
</dbReference>
<sequence length="409" mass="45748">MFNPPVTTSQTNPLSMPHGHDSSGLPPEIYDAIIDELQDDKRSLLRVSLTCRALCPRTRVHLFSYVSLYNESSCSRLRELIALSPNLAPHFKSLCISITSIDDQDPRVYEAFTVIKSLVNLTQLTLAGGDWSQLPDTIVSSLQSHSYHTLEVYAPFCFRAIGNICSLVQNSPDLQRATFACDNGFTGDCHLNHSLHRTSAPVELHISDFAGSSVAAETLLKMATSFRSSPFSFRNIHTLSVAFSGQSRVVRQRLSQHLVLLGTSLSYLKVSHTVPVIQYTSSETLDVSSVKKIAVRLPTTYFQDRGSQIFEWWISNLSAVSEGSAIRSIVFTIVSQRPELERHAALDWEDLWTRLDDCLASYKMSSLERAAITFQPRPAEWETYKIRMEGKPPLLKQLGRKLLLNATAL</sequence>
<keyword evidence="3" id="KW-1185">Reference proteome</keyword>
<evidence type="ECO:0000256" key="1">
    <source>
        <dbReference type="SAM" id="MobiDB-lite"/>
    </source>
</evidence>
<evidence type="ECO:0008006" key="4">
    <source>
        <dbReference type="Google" id="ProtNLM"/>
    </source>
</evidence>
<dbReference type="EMBL" id="FUEG01000058">
    <property type="protein sequence ID" value="SJL18344.1"/>
    <property type="molecule type" value="Genomic_DNA"/>
</dbReference>
<evidence type="ECO:0000313" key="3">
    <source>
        <dbReference type="Proteomes" id="UP000219338"/>
    </source>
</evidence>